<dbReference type="EMBL" id="AP025732">
    <property type="protein sequence ID" value="BDI14893.1"/>
    <property type="molecule type" value="Genomic_DNA"/>
</dbReference>
<protein>
    <submittedName>
        <fullName evidence="1">Uncharacterized protein</fullName>
    </submittedName>
</protein>
<accession>A0ABM7YW87</accession>
<reference evidence="1" key="1">
    <citation type="submission" date="2022-04" db="EMBL/GenBank/DDBJ databases">
        <title>Complete genome sequence of a cyanobacterium, Nostoc sp. SO-36, isolated in Antarctica.</title>
        <authorList>
            <person name="Kanesaki Y."/>
            <person name="Effendi D."/>
            <person name="Sakamoto T."/>
            <person name="Ohtani S."/>
            <person name="Awai K."/>
        </authorList>
    </citation>
    <scope>NUCLEOTIDE SEQUENCE</scope>
    <source>
        <strain evidence="1">SO-36</strain>
    </source>
</reference>
<organism evidence="1 2">
    <name type="scientific">Nostoc cf. commune SO-36</name>
    <dbReference type="NCBI Taxonomy" id="449208"/>
    <lineage>
        <taxon>Bacteria</taxon>
        <taxon>Bacillati</taxon>
        <taxon>Cyanobacteriota</taxon>
        <taxon>Cyanophyceae</taxon>
        <taxon>Nostocales</taxon>
        <taxon>Nostocaceae</taxon>
        <taxon>Nostoc</taxon>
    </lineage>
</organism>
<gene>
    <name evidence="1" type="ORF">ANSO36C_06950</name>
</gene>
<sequence length="117" mass="13532">MPDNERSLRTLARTLKLTQKRFSLILVRCNYTSLREQILQRLRQECTAEFTELVLPSSTTKLYSSILQQVENQPPAALMILGLESVQALDDLLVAANKTRDKFKSDFAFPIILWVYR</sequence>
<name>A0ABM7YW87_NOSCO</name>
<evidence type="ECO:0000313" key="2">
    <source>
        <dbReference type="Proteomes" id="UP001055453"/>
    </source>
</evidence>
<proteinExistence type="predicted"/>
<keyword evidence="2" id="KW-1185">Reference proteome</keyword>
<dbReference type="Proteomes" id="UP001055453">
    <property type="component" value="Chromosome"/>
</dbReference>
<dbReference type="RefSeq" id="WP_251958398.1">
    <property type="nucleotide sequence ID" value="NZ_AP025732.1"/>
</dbReference>
<evidence type="ECO:0000313" key="1">
    <source>
        <dbReference type="EMBL" id="BDI14893.1"/>
    </source>
</evidence>